<dbReference type="InParanoid" id="A0A0C2YRZ7"/>
<evidence type="ECO:0000313" key="3">
    <source>
        <dbReference type="Proteomes" id="UP000053989"/>
    </source>
</evidence>
<keyword evidence="1" id="KW-0732">Signal</keyword>
<sequence>MQVNVSTTDWTCLSVSILLLLCNTSNTCTVHSMACVVCFDGASLVPENILPMARKGMQYHRHVASRSWNIFPSSALLRILAFHILYNSGLLSEWIWCIDLLAISWYLGTPAAHPFNVLSMVKSAAAPSRVFAYIEVMASPSPDCLFECLVKIFPRRSGRLEFRFAC</sequence>
<keyword evidence="3" id="KW-1185">Reference proteome</keyword>
<feature type="chain" id="PRO_5002159764" description="Secreted protein" evidence="1">
    <location>
        <begin position="28"/>
        <end position="166"/>
    </location>
</feature>
<dbReference type="EMBL" id="KN822209">
    <property type="protein sequence ID" value="KIM52493.1"/>
    <property type="molecule type" value="Genomic_DNA"/>
</dbReference>
<dbReference type="Proteomes" id="UP000053989">
    <property type="component" value="Unassembled WGS sequence"/>
</dbReference>
<name>A0A0C2YRZ7_9AGAM</name>
<proteinExistence type="predicted"/>
<reference evidence="2 3" key="1">
    <citation type="submission" date="2014-04" db="EMBL/GenBank/DDBJ databases">
        <authorList>
            <consortium name="DOE Joint Genome Institute"/>
            <person name="Kuo A."/>
            <person name="Kohler A."/>
            <person name="Nagy L.G."/>
            <person name="Floudas D."/>
            <person name="Copeland A."/>
            <person name="Barry K.W."/>
            <person name="Cichocki N."/>
            <person name="Veneault-Fourrey C."/>
            <person name="LaButti K."/>
            <person name="Lindquist E.A."/>
            <person name="Lipzen A."/>
            <person name="Lundell T."/>
            <person name="Morin E."/>
            <person name="Murat C."/>
            <person name="Sun H."/>
            <person name="Tunlid A."/>
            <person name="Henrissat B."/>
            <person name="Grigoriev I.V."/>
            <person name="Hibbett D.S."/>
            <person name="Martin F."/>
            <person name="Nordberg H.P."/>
            <person name="Cantor M.N."/>
            <person name="Hua S.X."/>
        </authorList>
    </citation>
    <scope>NUCLEOTIDE SEQUENCE [LARGE SCALE GENOMIC DNA]</scope>
    <source>
        <strain evidence="2 3">Foug A</strain>
    </source>
</reference>
<evidence type="ECO:0000313" key="2">
    <source>
        <dbReference type="EMBL" id="KIM52493.1"/>
    </source>
</evidence>
<evidence type="ECO:0008006" key="4">
    <source>
        <dbReference type="Google" id="ProtNLM"/>
    </source>
</evidence>
<organism evidence="2 3">
    <name type="scientific">Scleroderma citrinum Foug A</name>
    <dbReference type="NCBI Taxonomy" id="1036808"/>
    <lineage>
        <taxon>Eukaryota</taxon>
        <taxon>Fungi</taxon>
        <taxon>Dikarya</taxon>
        <taxon>Basidiomycota</taxon>
        <taxon>Agaricomycotina</taxon>
        <taxon>Agaricomycetes</taxon>
        <taxon>Agaricomycetidae</taxon>
        <taxon>Boletales</taxon>
        <taxon>Sclerodermatineae</taxon>
        <taxon>Sclerodermataceae</taxon>
        <taxon>Scleroderma</taxon>
    </lineage>
</organism>
<dbReference type="AlphaFoldDB" id="A0A0C2YRZ7"/>
<feature type="signal peptide" evidence="1">
    <location>
        <begin position="1"/>
        <end position="27"/>
    </location>
</feature>
<evidence type="ECO:0000256" key="1">
    <source>
        <dbReference type="SAM" id="SignalP"/>
    </source>
</evidence>
<protein>
    <recommendedName>
        <fullName evidence="4">Secreted protein</fullName>
    </recommendedName>
</protein>
<dbReference type="HOGENOM" id="CLU_1603710_0_0_1"/>
<reference evidence="3" key="2">
    <citation type="submission" date="2015-01" db="EMBL/GenBank/DDBJ databases">
        <title>Evolutionary Origins and Diversification of the Mycorrhizal Mutualists.</title>
        <authorList>
            <consortium name="DOE Joint Genome Institute"/>
            <consortium name="Mycorrhizal Genomics Consortium"/>
            <person name="Kohler A."/>
            <person name="Kuo A."/>
            <person name="Nagy L.G."/>
            <person name="Floudas D."/>
            <person name="Copeland A."/>
            <person name="Barry K.W."/>
            <person name="Cichocki N."/>
            <person name="Veneault-Fourrey C."/>
            <person name="LaButti K."/>
            <person name="Lindquist E.A."/>
            <person name="Lipzen A."/>
            <person name="Lundell T."/>
            <person name="Morin E."/>
            <person name="Murat C."/>
            <person name="Riley R."/>
            <person name="Ohm R."/>
            <person name="Sun H."/>
            <person name="Tunlid A."/>
            <person name="Henrissat B."/>
            <person name="Grigoriev I.V."/>
            <person name="Hibbett D.S."/>
            <person name="Martin F."/>
        </authorList>
    </citation>
    <scope>NUCLEOTIDE SEQUENCE [LARGE SCALE GENOMIC DNA]</scope>
    <source>
        <strain evidence="3">Foug A</strain>
    </source>
</reference>
<accession>A0A0C2YRZ7</accession>
<gene>
    <name evidence="2" type="ORF">SCLCIDRAFT_552468</name>
</gene>